<feature type="compositionally biased region" description="Basic residues" evidence="1">
    <location>
        <begin position="46"/>
        <end position="56"/>
    </location>
</feature>
<keyword evidence="3" id="KW-1185">Reference proteome</keyword>
<reference evidence="2" key="1">
    <citation type="submission" date="2023-03" db="EMBL/GenBank/DDBJ databases">
        <title>Massive genome expansion in bonnet fungi (Mycena s.s.) driven by repeated elements and novel gene families across ecological guilds.</title>
        <authorList>
            <consortium name="Lawrence Berkeley National Laboratory"/>
            <person name="Harder C.B."/>
            <person name="Miyauchi S."/>
            <person name="Viragh M."/>
            <person name="Kuo A."/>
            <person name="Thoen E."/>
            <person name="Andreopoulos B."/>
            <person name="Lu D."/>
            <person name="Skrede I."/>
            <person name="Drula E."/>
            <person name="Henrissat B."/>
            <person name="Morin E."/>
            <person name="Kohler A."/>
            <person name="Barry K."/>
            <person name="LaButti K."/>
            <person name="Morin E."/>
            <person name="Salamov A."/>
            <person name="Lipzen A."/>
            <person name="Mereny Z."/>
            <person name="Hegedus B."/>
            <person name="Baldrian P."/>
            <person name="Stursova M."/>
            <person name="Weitz H."/>
            <person name="Taylor A."/>
            <person name="Grigoriev I.V."/>
            <person name="Nagy L.G."/>
            <person name="Martin F."/>
            <person name="Kauserud H."/>
        </authorList>
    </citation>
    <scope>NUCLEOTIDE SEQUENCE</scope>
    <source>
        <strain evidence="2">CBHHK182m</strain>
    </source>
</reference>
<evidence type="ECO:0000313" key="3">
    <source>
        <dbReference type="Proteomes" id="UP001215598"/>
    </source>
</evidence>
<comment type="caution">
    <text evidence="2">The sequence shown here is derived from an EMBL/GenBank/DDBJ whole genome shotgun (WGS) entry which is preliminary data.</text>
</comment>
<proteinExistence type="predicted"/>
<evidence type="ECO:0000313" key="2">
    <source>
        <dbReference type="EMBL" id="KAJ7755439.1"/>
    </source>
</evidence>
<feature type="region of interest" description="Disordered" evidence="1">
    <location>
        <begin position="26"/>
        <end position="57"/>
    </location>
</feature>
<protein>
    <submittedName>
        <fullName evidence="2">Uncharacterized protein</fullName>
    </submittedName>
</protein>
<name>A0AAD7NCV9_9AGAR</name>
<evidence type="ECO:0000256" key="1">
    <source>
        <dbReference type="SAM" id="MobiDB-lite"/>
    </source>
</evidence>
<organism evidence="2 3">
    <name type="scientific">Mycena metata</name>
    <dbReference type="NCBI Taxonomy" id="1033252"/>
    <lineage>
        <taxon>Eukaryota</taxon>
        <taxon>Fungi</taxon>
        <taxon>Dikarya</taxon>
        <taxon>Basidiomycota</taxon>
        <taxon>Agaricomycotina</taxon>
        <taxon>Agaricomycetes</taxon>
        <taxon>Agaricomycetidae</taxon>
        <taxon>Agaricales</taxon>
        <taxon>Marasmiineae</taxon>
        <taxon>Mycenaceae</taxon>
        <taxon>Mycena</taxon>
    </lineage>
</organism>
<gene>
    <name evidence="2" type="ORF">B0H16DRAFT_1540428</name>
</gene>
<dbReference type="Proteomes" id="UP001215598">
    <property type="component" value="Unassembled WGS sequence"/>
</dbReference>
<dbReference type="AlphaFoldDB" id="A0AAD7NCV9"/>
<sequence length="182" mass="20315">MHTRALEKRKWSKGVAFERLPRIPRISLDAASASPSPPKEKEHKVNRPNKSRHPTIKPRNVLILSAQTSSSLSSERCEHALQVRQTQTDPLETGKSSWRTPDTRALVLCFPTTLPPVARRADTTSGAIKMSSVRRGLGSVPAVFVREWVGMEGAVVERRGWRSPINLLERLRASSAGILRRL</sequence>
<dbReference type="EMBL" id="JARKIB010000049">
    <property type="protein sequence ID" value="KAJ7755439.1"/>
    <property type="molecule type" value="Genomic_DNA"/>
</dbReference>
<accession>A0AAD7NCV9</accession>